<dbReference type="EMBL" id="UYRT01085564">
    <property type="protein sequence ID" value="VDN30297.1"/>
    <property type="molecule type" value="Genomic_DNA"/>
</dbReference>
<keyword evidence="2" id="KW-1185">Reference proteome</keyword>
<evidence type="ECO:0000313" key="2">
    <source>
        <dbReference type="Proteomes" id="UP000271098"/>
    </source>
</evidence>
<reference evidence="1 2" key="2">
    <citation type="submission" date="2018-11" db="EMBL/GenBank/DDBJ databases">
        <authorList>
            <consortium name="Pathogen Informatics"/>
        </authorList>
    </citation>
    <scope>NUCLEOTIDE SEQUENCE [LARGE SCALE GENOMIC DNA]</scope>
</reference>
<gene>
    <name evidence="1" type="ORF">GPUH_LOCUS17703</name>
</gene>
<evidence type="ECO:0000313" key="1">
    <source>
        <dbReference type="EMBL" id="VDN30297.1"/>
    </source>
</evidence>
<name>A0A183E9R2_9BILA</name>
<accession>A0A183E9R2</accession>
<sequence length="78" mass="9397">MKFPLDKDVAYYFSSAFAVRESFTEEQSRMSFLSIVCLMWIQRLLFGTVQLDHFAQIRLLTTKKYWLRFFLILNDDLC</sequence>
<reference evidence="3" key="1">
    <citation type="submission" date="2016-06" db="UniProtKB">
        <authorList>
            <consortium name="WormBaseParasite"/>
        </authorList>
    </citation>
    <scope>IDENTIFICATION</scope>
</reference>
<protein>
    <submittedName>
        <fullName evidence="1 3">Uncharacterized protein</fullName>
    </submittedName>
</protein>
<proteinExistence type="predicted"/>
<dbReference type="Proteomes" id="UP000271098">
    <property type="component" value="Unassembled WGS sequence"/>
</dbReference>
<organism evidence="3">
    <name type="scientific">Gongylonema pulchrum</name>
    <dbReference type="NCBI Taxonomy" id="637853"/>
    <lineage>
        <taxon>Eukaryota</taxon>
        <taxon>Metazoa</taxon>
        <taxon>Ecdysozoa</taxon>
        <taxon>Nematoda</taxon>
        <taxon>Chromadorea</taxon>
        <taxon>Rhabditida</taxon>
        <taxon>Spirurina</taxon>
        <taxon>Spiruromorpha</taxon>
        <taxon>Spiruroidea</taxon>
        <taxon>Gongylonematidae</taxon>
        <taxon>Gongylonema</taxon>
    </lineage>
</organism>
<dbReference type="AlphaFoldDB" id="A0A183E9R2"/>
<evidence type="ECO:0000313" key="3">
    <source>
        <dbReference type="WBParaSite" id="GPUH_0001772601-mRNA-1"/>
    </source>
</evidence>
<dbReference type="WBParaSite" id="GPUH_0001772601-mRNA-1">
    <property type="protein sequence ID" value="GPUH_0001772601-mRNA-1"/>
    <property type="gene ID" value="GPUH_0001772601"/>
</dbReference>